<protein>
    <recommendedName>
        <fullName evidence="1">Small ribosomal subunit protein uS9c</fullName>
    </recommendedName>
</protein>
<sequence>MTILEQISPHIYGIGRRKEATAIVYLIPITESNSKILFEVNGRLGEQYFQQNFFYLNQIYLPFKVITSNIKYKICVTVKGGGLTGQAESIKLGIARALCKIDRINFRPTLKLQGLLKRDARIKERRKYGLKKARKASQYSKR</sequence>
<dbReference type="RefSeq" id="YP_010185337.1">
    <property type="nucleotide sequence ID" value="NC_058314.1"/>
</dbReference>
<keyword evidence="3" id="KW-0934">Plastid</keyword>
<dbReference type="InterPro" id="IPR020574">
    <property type="entry name" value="Ribosomal_uS9_CS"/>
</dbReference>
<dbReference type="Pfam" id="PF00380">
    <property type="entry name" value="Ribosomal_S9"/>
    <property type="match status" value="1"/>
</dbReference>
<dbReference type="NCBIfam" id="NF001099">
    <property type="entry name" value="PRK00132.1"/>
    <property type="match status" value="1"/>
</dbReference>
<accession>A0A8E5XRM8</accession>
<gene>
    <name evidence="1 3" type="primary">rps9</name>
</gene>
<dbReference type="GO" id="GO:0003723">
    <property type="term" value="F:RNA binding"/>
    <property type="evidence" value="ECO:0007669"/>
    <property type="project" value="TreeGrafter"/>
</dbReference>
<name>A0A8E5XRM8_9PHAE</name>
<dbReference type="HAMAP" id="MF_00532_B">
    <property type="entry name" value="Ribosomal_uS9_B"/>
    <property type="match status" value="1"/>
</dbReference>
<geneLocation type="chloroplast" evidence="3"/>
<keyword evidence="1 2" id="KW-0689">Ribosomal protein</keyword>
<dbReference type="AlphaFoldDB" id="A0A8E5XRM8"/>
<keyword evidence="1 2" id="KW-0687">Ribonucleoprotein</keyword>
<evidence type="ECO:0000256" key="1">
    <source>
        <dbReference type="HAMAP-Rule" id="MF_00532"/>
    </source>
</evidence>
<dbReference type="GO" id="GO:0009507">
    <property type="term" value="C:chloroplast"/>
    <property type="evidence" value="ECO:0007669"/>
    <property type="project" value="UniProtKB-SubCell"/>
</dbReference>
<dbReference type="InterPro" id="IPR000754">
    <property type="entry name" value="Ribosomal_uS9"/>
</dbReference>
<dbReference type="PANTHER" id="PTHR21569:SF1">
    <property type="entry name" value="SMALL RIBOSOMAL SUBUNIT PROTEIN US9M"/>
    <property type="match status" value="1"/>
</dbReference>
<dbReference type="GO" id="GO:0003735">
    <property type="term" value="F:structural constituent of ribosome"/>
    <property type="evidence" value="ECO:0007669"/>
    <property type="project" value="InterPro"/>
</dbReference>
<comment type="similarity">
    <text evidence="1 2">Belongs to the universal ribosomal protein uS9 family.</text>
</comment>
<keyword evidence="3" id="KW-0150">Chloroplast</keyword>
<dbReference type="GeneID" id="68216543"/>
<dbReference type="GO" id="GO:0015935">
    <property type="term" value="C:small ribosomal subunit"/>
    <property type="evidence" value="ECO:0007669"/>
    <property type="project" value="TreeGrafter"/>
</dbReference>
<comment type="subcellular location">
    <subcellularLocation>
        <location evidence="1">Plastid</location>
        <location evidence="1">Chloroplast</location>
    </subcellularLocation>
</comment>
<proteinExistence type="inferred from homology"/>
<evidence type="ECO:0000313" key="3">
    <source>
        <dbReference type="EMBL" id="QVJ99681.1"/>
    </source>
</evidence>
<dbReference type="PANTHER" id="PTHR21569">
    <property type="entry name" value="RIBOSOMAL PROTEIN S9"/>
    <property type="match status" value="1"/>
</dbReference>
<dbReference type="GO" id="GO:0006412">
    <property type="term" value="P:translation"/>
    <property type="evidence" value="ECO:0007669"/>
    <property type="project" value="UniProtKB-UniRule"/>
</dbReference>
<organism evidence="3">
    <name type="scientific">Ishige okamurae</name>
    <dbReference type="NCBI Taxonomy" id="233772"/>
    <lineage>
        <taxon>Eukaryota</taxon>
        <taxon>Sar</taxon>
        <taxon>Stramenopiles</taxon>
        <taxon>Ochrophyta</taxon>
        <taxon>PX clade</taxon>
        <taxon>Phaeophyceae</taxon>
        <taxon>Ectocarpales</taxon>
        <taxon>Ishigeaceae</taxon>
        <taxon>Ishige</taxon>
    </lineage>
</organism>
<dbReference type="InterPro" id="IPR023035">
    <property type="entry name" value="Ribosomal_uS9_bac/plastid"/>
</dbReference>
<dbReference type="EMBL" id="MW762687">
    <property type="protein sequence ID" value="QVJ99681.1"/>
    <property type="molecule type" value="Genomic_DNA"/>
</dbReference>
<reference evidence="3" key="1">
    <citation type="submission" date="2021-03" db="EMBL/GenBank/DDBJ databases">
        <title>The complete chloroplast genome of Ishige okamurae.</title>
        <authorList>
            <person name="Wang X."/>
        </authorList>
    </citation>
    <scope>NUCLEOTIDE SEQUENCE</scope>
</reference>
<evidence type="ECO:0000256" key="2">
    <source>
        <dbReference type="RuleBase" id="RU003815"/>
    </source>
</evidence>
<dbReference type="PROSITE" id="PS00360">
    <property type="entry name" value="RIBOSOMAL_S9"/>
    <property type="match status" value="1"/>
</dbReference>